<feature type="compositionally biased region" description="Basic and acidic residues" evidence="1">
    <location>
        <begin position="115"/>
        <end position="130"/>
    </location>
</feature>
<feature type="region of interest" description="Disordered" evidence="1">
    <location>
        <begin position="94"/>
        <end position="147"/>
    </location>
</feature>
<evidence type="ECO:0000313" key="3">
    <source>
        <dbReference type="Proteomes" id="UP000183832"/>
    </source>
</evidence>
<proteinExistence type="predicted"/>
<dbReference type="Proteomes" id="UP000183832">
    <property type="component" value="Unassembled WGS sequence"/>
</dbReference>
<dbReference type="OrthoDB" id="6767540at2759"/>
<organism evidence="2 3">
    <name type="scientific">Clunio marinus</name>
    <dbReference type="NCBI Taxonomy" id="568069"/>
    <lineage>
        <taxon>Eukaryota</taxon>
        <taxon>Metazoa</taxon>
        <taxon>Ecdysozoa</taxon>
        <taxon>Arthropoda</taxon>
        <taxon>Hexapoda</taxon>
        <taxon>Insecta</taxon>
        <taxon>Pterygota</taxon>
        <taxon>Neoptera</taxon>
        <taxon>Endopterygota</taxon>
        <taxon>Diptera</taxon>
        <taxon>Nematocera</taxon>
        <taxon>Chironomoidea</taxon>
        <taxon>Chironomidae</taxon>
        <taxon>Clunio</taxon>
    </lineage>
</organism>
<gene>
    <name evidence="2" type="ORF">CLUMA_CG001179</name>
</gene>
<keyword evidence="3" id="KW-1185">Reference proteome</keyword>
<name>A0A1J1HMC3_9DIPT</name>
<accession>A0A1J1HMC3</accession>
<dbReference type="EMBL" id="CVRI01000004">
    <property type="protein sequence ID" value="CRK87377.1"/>
    <property type="molecule type" value="Genomic_DNA"/>
</dbReference>
<feature type="compositionally biased region" description="Basic residues" evidence="1">
    <location>
        <begin position="131"/>
        <end position="140"/>
    </location>
</feature>
<reference evidence="2 3" key="1">
    <citation type="submission" date="2015-04" db="EMBL/GenBank/DDBJ databases">
        <authorList>
            <person name="Syromyatnikov M.Y."/>
            <person name="Popov V.N."/>
        </authorList>
    </citation>
    <scope>NUCLEOTIDE SEQUENCE [LARGE SCALE GENOMIC DNA]</scope>
</reference>
<protein>
    <submittedName>
        <fullName evidence="2">CLUMA_CG001179, isoform A</fullName>
    </submittedName>
</protein>
<dbReference type="AlphaFoldDB" id="A0A1J1HMC3"/>
<evidence type="ECO:0000256" key="1">
    <source>
        <dbReference type="SAM" id="MobiDB-lite"/>
    </source>
</evidence>
<sequence>MPSGFWDYIHLGRTMSQTDNDDDPKHHNLEEGLFQIASQTCNILVQVNNTNNINLGPNFQYDNFASNSKFPEATTSSSTTRKATFFDMEQSVVLLQPKQSKPPTPSSVNKGRFHRLSEYKRRLSRKTERKAPRKLSRREKGKVTENL</sequence>
<evidence type="ECO:0000313" key="2">
    <source>
        <dbReference type="EMBL" id="CRK87377.1"/>
    </source>
</evidence>